<reference evidence="2" key="1">
    <citation type="submission" date="2020-03" db="EMBL/GenBank/DDBJ databases">
        <title>FDA dAtabase for Regulatory Grade micrObial Sequences (FDA-ARGOS): Supporting development and validation of Infectious Disease Dx tests.</title>
        <authorList>
            <person name="Campos J."/>
            <person name="Goldberg B."/>
            <person name="Tallon L."/>
            <person name="Sadzewicz L."/>
            <person name="Vavikolanu K."/>
            <person name="Mehta A."/>
            <person name="Aluvathingal J."/>
            <person name="Nadendla S."/>
            <person name="Nandy P."/>
            <person name="Geyer C."/>
            <person name="Yan Y."/>
            <person name="Sichtig H."/>
        </authorList>
    </citation>
    <scope>NUCLEOTIDE SEQUENCE [LARGE SCALE GENOMIC DNA]</scope>
    <source>
        <strain evidence="2">FDAARGOS_652</strain>
    </source>
</reference>
<sequence length="159" mass="17689">MQFFTSVFILAFAAQALGALTQYQFFAQSDNDEVDGHGLYFYNEGGVINYYFISNDTDASSVSIVTYDNETQEFHRQVSPQAKYFVTNTNSIFQLSGQGEPLKAPISASGEVYFGSGVKLYAAKNYGDPKGYSDFNYGVLTRDVENSFAITIIARKYES</sequence>
<comment type="caution">
    <text evidence="2">The sequence shown here is derived from an EMBL/GenBank/DDBJ whole genome shotgun (WGS) entry which is preliminary data.</text>
</comment>
<dbReference type="AlphaFoldDB" id="A0A8X7NKY1"/>
<protein>
    <recommendedName>
        <fullName evidence="4">Hyphally-regulated cell wall protein N-terminal domain-containing protein</fullName>
    </recommendedName>
</protein>
<keyword evidence="1" id="KW-0732">Signal</keyword>
<evidence type="ECO:0000313" key="2">
    <source>
        <dbReference type="EMBL" id="KAF6052322.1"/>
    </source>
</evidence>
<evidence type="ECO:0000256" key="1">
    <source>
        <dbReference type="SAM" id="SignalP"/>
    </source>
</evidence>
<feature type="signal peptide" evidence="1">
    <location>
        <begin position="1"/>
        <end position="18"/>
    </location>
</feature>
<dbReference type="EMBL" id="JABWAB010000004">
    <property type="protein sequence ID" value="KAF6052322.1"/>
    <property type="molecule type" value="Genomic_DNA"/>
</dbReference>
<dbReference type="Proteomes" id="UP000590412">
    <property type="component" value="Unassembled WGS sequence"/>
</dbReference>
<evidence type="ECO:0008006" key="4">
    <source>
        <dbReference type="Google" id="ProtNLM"/>
    </source>
</evidence>
<proteinExistence type="predicted"/>
<evidence type="ECO:0000313" key="3">
    <source>
        <dbReference type="Proteomes" id="UP000590412"/>
    </source>
</evidence>
<name>A0A8X7NKY1_CANPA</name>
<gene>
    <name evidence="2" type="ORF">FOB60_002578</name>
</gene>
<feature type="chain" id="PRO_5044694557" description="Hyphally-regulated cell wall protein N-terminal domain-containing protein" evidence="1">
    <location>
        <begin position="19"/>
        <end position="159"/>
    </location>
</feature>
<accession>A0A8X7NKY1</accession>
<organism evidence="2 3">
    <name type="scientific">Candida parapsilosis</name>
    <name type="common">Yeast</name>
    <dbReference type="NCBI Taxonomy" id="5480"/>
    <lineage>
        <taxon>Eukaryota</taxon>
        <taxon>Fungi</taxon>
        <taxon>Dikarya</taxon>
        <taxon>Ascomycota</taxon>
        <taxon>Saccharomycotina</taxon>
        <taxon>Pichiomycetes</taxon>
        <taxon>Debaryomycetaceae</taxon>
        <taxon>Candida/Lodderomyces clade</taxon>
        <taxon>Candida</taxon>
    </lineage>
</organism>
<dbReference type="OrthoDB" id="4018368at2759"/>